<dbReference type="Proteomes" id="UP000092444">
    <property type="component" value="Unassembled WGS sequence"/>
</dbReference>
<evidence type="ECO:0000256" key="1">
    <source>
        <dbReference type="SAM" id="MobiDB-lite"/>
    </source>
</evidence>
<name>A0A1B0GCF7_GLOMM</name>
<dbReference type="EMBL" id="CCAG010021399">
    <property type="status" value="NOT_ANNOTATED_CDS"/>
    <property type="molecule type" value="Genomic_DNA"/>
</dbReference>
<organism evidence="2 3">
    <name type="scientific">Glossina morsitans morsitans</name>
    <name type="common">Savannah tsetse fly</name>
    <dbReference type="NCBI Taxonomy" id="37546"/>
    <lineage>
        <taxon>Eukaryota</taxon>
        <taxon>Metazoa</taxon>
        <taxon>Ecdysozoa</taxon>
        <taxon>Arthropoda</taxon>
        <taxon>Hexapoda</taxon>
        <taxon>Insecta</taxon>
        <taxon>Pterygota</taxon>
        <taxon>Neoptera</taxon>
        <taxon>Endopterygota</taxon>
        <taxon>Diptera</taxon>
        <taxon>Brachycera</taxon>
        <taxon>Muscomorpha</taxon>
        <taxon>Hippoboscoidea</taxon>
        <taxon>Glossinidae</taxon>
        <taxon>Glossina</taxon>
    </lineage>
</organism>
<proteinExistence type="predicted"/>
<dbReference type="AlphaFoldDB" id="A0A1B0GCF7"/>
<evidence type="ECO:0000313" key="3">
    <source>
        <dbReference type="Proteomes" id="UP000092444"/>
    </source>
</evidence>
<dbReference type="VEuPathDB" id="VectorBase:GMOY010983"/>
<protein>
    <submittedName>
        <fullName evidence="2">Uncharacterized protein</fullName>
    </submittedName>
</protein>
<reference evidence="2" key="1">
    <citation type="submission" date="2020-05" db="UniProtKB">
        <authorList>
            <consortium name="EnsemblMetazoa"/>
        </authorList>
    </citation>
    <scope>IDENTIFICATION</scope>
    <source>
        <strain evidence="2">Yale</strain>
    </source>
</reference>
<sequence length="73" mass="8300">MIYKPGAIRVEGGDRSKQIPLHVAGSTGSVTCKYKSFPFQMRKTVAKDLRQGDEGLQHDEEEKWEQILHDEAQ</sequence>
<evidence type="ECO:0000313" key="2">
    <source>
        <dbReference type="EnsemblMetazoa" id="GMOY010983-PA"/>
    </source>
</evidence>
<feature type="region of interest" description="Disordered" evidence="1">
    <location>
        <begin position="50"/>
        <end position="73"/>
    </location>
</feature>
<dbReference type="EnsemblMetazoa" id="GMOY010983-RA">
    <property type="protein sequence ID" value="GMOY010983-PA"/>
    <property type="gene ID" value="GMOY010983"/>
</dbReference>
<keyword evidence="3" id="KW-1185">Reference proteome</keyword>
<accession>A0A1B0GCF7</accession>